<feature type="domain" description="Peptidase M20 dimerisation" evidence="6">
    <location>
        <begin position="190"/>
        <end position="284"/>
    </location>
</feature>
<feature type="active site" evidence="5">
    <location>
        <position position="94"/>
    </location>
</feature>
<evidence type="ECO:0000313" key="8">
    <source>
        <dbReference type="Proteomes" id="UP000461670"/>
    </source>
</evidence>
<dbReference type="SUPFAM" id="SSF53187">
    <property type="entry name" value="Zn-dependent exopeptidases"/>
    <property type="match status" value="1"/>
</dbReference>
<dbReference type="Pfam" id="PF01546">
    <property type="entry name" value="Peptidase_M20"/>
    <property type="match status" value="1"/>
</dbReference>
<gene>
    <name evidence="7" type="primary">cpg2_1</name>
    <name evidence="7" type="ORF">GAK30_01298</name>
</gene>
<dbReference type="PROSITE" id="PS00758">
    <property type="entry name" value="ARGE_DAPE_CPG2_1"/>
    <property type="match status" value="1"/>
</dbReference>
<dbReference type="Pfam" id="PF07687">
    <property type="entry name" value="M20_dimer"/>
    <property type="match status" value="1"/>
</dbReference>
<dbReference type="Gene3D" id="3.30.70.360">
    <property type="match status" value="1"/>
</dbReference>
<dbReference type="PANTHER" id="PTHR43808">
    <property type="entry name" value="ACETYLORNITHINE DEACETYLASE"/>
    <property type="match status" value="1"/>
</dbReference>
<evidence type="ECO:0000256" key="3">
    <source>
        <dbReference type="ARBA" id="ARBA00022801"/>
    </source>
</evidence>
<sequence length="388" mass="41237">MSALPTNSDSLPTASIPVLDPWLQDLQAWIECESPSADTGAVTRMVALVEARAQALGLRTSRITLDGTPAPALVASNRAEGDERPGILIIGHLDTVHPVGTLARNAWRAEGDQLYGPGIYDMKAGVYLALQALGAVSAPGATRLPVDLLLVPDEEIGSLHSRPLTESLARRARYGLVCEPARANTGFCVTARKGTGMLRVVAHGRPSHAGVAHEKGRSAIREIGHQILAIEAMTDYAQGVTVSIGTIEGGTTRNVVPSRCELFADFRVPDMARGQALLERMRALRPHDPDVRLEIEADMNRPPMEPTPATAELLARAQGVAQQSGWTLAAAPMTGGGSDANFAAAVGLPSLDGLGPDGDGAHTLYEHILVSTMAQRLAFWQRMLRELD</sequence>
<organism evidence="7 8">
    <name type="scientific">Paracidovorax wautersii</name>
    <dbReference type="NCBI Taxonomy" id="1177982"/>
    <lineage>
        <taxon>Bacteria</taxon>
        <taxon>Pseudomonadati</taxon>
        <taxon>Pseudomonadota</taxon>
        <taxon>Betaproteobacteria</taxon>
        <taxon>Burkholderiales</taxon>
        <taxon>Comamonadaceae</taxon>
        <taxon>Paracidovorax</taxon>
    </lineage>
</organism>
<dbReference type="SUPFAM" id="SSF55031">
    <property type="entry name" value="Bacterial exopeptidase dimerisation domain"/>
    <property type="match status" value="1"/>
</dbReference>
<dbReference type="InterPro" id="IPR050072">
    <property type="entry name" value="Peptidase_M20A"/>
</dbReference>
<dbReference type="PANTHER" id="PTHR43808:SF9">
    <property type="entry name" value="BLL0789 PROTEIN"/>
    <property type="match status" value="1"/>
</dbReference>
<dbReference type="InterPro" id="IPR036264">
    <property type="entry name" value="Bact_exopeptidase_dim_dom"/>
</dbReference>
<keyword evidence="2" id="KW-0479">Metal-binding</keyword>
<dbReference type="GO" id="GO:0046872">
    <property type="term" value="F:metal ion binding"/>
    <property type="evidence" value="ECO:0007669"/>
    <property type="project" value="UniProtKB-KW"/>
</dbReference>
<keyword evidence="7" id="KW-0645">Protease</keyword>
<dbReference type="Gene3D" id="3.40.630.10">
    <property type="entry name" value="Zn peptidases"/>
    <property type="match status" value="1"/>
</dbReference>
<reference evidence="8" key="1">
    <citation type="journal article" date="2020" name="MBio">
        <title>Horizontal gene transfer to a defensive symbiont with a reduced genome amongst a multipartite beetle microbiome.</title>
        <authorList>
            <person name="Waterworth S.C."/>
            <person name="Florez L.V."/>
            <person name="Rees E.R."/>
            <person name="Hertweck C."/>
            <person name="Kaltenpoth M."/>
            <person name="Kwan J.C."/>
        </authorList>
    </citation>
    <scope>NUCLEOTIDE SEQUENCE [LARGE SCALE GENOMIC DNA]</scope>
</reference>
<evidence type="ECO:0000313" key="7">
    <source>
        <dbReference type="EMBL" id="KAF1022153.1"/>
    </source>
</evidence>
<dbReference type="InterPro" id="IPR001261">
    <property type="entry name" value="ArgE/DapE_CS"/>
</dbReference>
<keyword evidence="3" id="KW-0378">Hydrolase</keyword>
<evidence type="ECO:0000256" key="1">
    <source>
        <dbReference type="ARBA" id="ARBA00001947"/>
    </source>
</evidence>
<comment type="cofactor">
    <cofactor evidence="1">
        <name>Zn(2+)</name>
        <dbReference type="ChEBI" id="CHEBI:29105"/>
    </cofactor>
</comment>
<keyword evidence="4" id="KW-0862">Zinc</keyword>
<keyword evidence="7" id="KW-0121">Carboxypeptidase</keyword>
<feature type="active site" description="Proton acceptor" evidence="5">
    <location>
        <position position="154"/>
    </location>
</feature>
<dbReference type="CDD" id="cd03885">
    <property type="entry name" value="M20_CPDG2"/>
    <property type="match status" value="1"/>
</dbReference>
<dbReference type="GO" id="GO:0004180">
    <property type="term" value="F:carboxypeptidase activity"/>
    <property type="evidence" value="ECO:0007669"/>
    <property type="project" value="UniProtKB-KW"/>
</dbReference>
<evidence type="ECO:0000256" key="4">
    <source>
        <dbReference type="ARBA" id="ARBA00022833"/>
    </source>
</evidence>
<accession>A0A7V8FQ21</accession>
<name>A0A7V8FQ21_9BURK</name>
<dbReference type="AlphaFoldDB" id="A0A7V8FQ21"/>
<proteinExistence type="predicted"/>
<evidence type="ECO:0000256" key="5">
    <source>
        <dbReference type="PIRSR" id="PIRSR037238-1"/>
    </source>
</evidence>
<dbReference type="Proteomes" id="UP000461670">
    <property type="component" value="Unassembled WGS sequence"/>
</dbReference>
<dbReference type="InterPro" id="IPR002933">
    <property type="entry name" value="Peptidase_M20"/>
</dbReference>
<dbReference type="InterPro" id="IPR017150">
    <property type="entry name" value="Pept_M20_glutamate_carboxypep"/>
</dbReference>
<dbReference type="EMBL" id="WNDQ01000014">
    <property type="protein sequence ID" value="KAF1022153.1"/>
    <property type="molecule type" value="Genomic_DNA"/>
</dbReference>
<dbReference type="InterPro" id="IPR011650">
    <property type="entry name" value="Peptidase_M20_dimer"/>
</dbReference>
<dbReference type="PIRSF" id="PIRSF037238">
    <property type="entry name" value="Carboxypeptidase_G2"/>
    <property type="match status" value="1"/>
</dbReference>
<protein>
    <submittedName>
        <fullName evidence="7">Carboxypeptidase G2</fullName>
    </submittedName>
</protein>
<evidence type="ECO:0000259" key="6">
    <source>
        <dbReference type="Pfam" id="PF07687"/>
    </source>
</evidence>
<comment type="caution">
    <text evidence="7">The sequence shown here is derived from an EMBL/GenBank/DDBJ whole genome shotgun (WGS) entry which is preliminary data.</text>
</comment>
<evidence type="ECO:0000256" key="2">
    <source>
        <dbReference type="ARBA" id="ARBA00022723"/>
    </source>
</evidence>